<dbReference type="Proteomes" id="UP000887565">
    <property type="component" value="Unplaced"/>
</dbReference>
<feature type="region of interest" description="Disordered" evidence="1">
    <location>
        <begin position="55"/>
        <end position="79"/>
    </location>
</feature>
<protein>
    <submittedName>
        <fullName evidence="3">Uncharacterized protein</fullName>
    </submittedName>
</protein>
<evidence type="ECO:0000256" key="1">
    <source>
        <dbReference type="SAM" id="MobiDB-lite"/>
    </source>
</evidence>
<name>A0A915KED3_ROMCU</name>
<dbReference type="AlphaFoldDB" id="A0A915KED3"/>
<proteinExistence type="predicted"/>
<organism evidence="2 3">
    <name type="scientific">Romanomermis culicivorax</name>
    <name type="common">Nematode worm</name>
    <dbReference type="NCBI Taxonomy" id="13658"/>
    <lineage>
        <taxon>Eukaryota</taxon>
        <taxon>Metazoa</taxon>
        <taxon>Ecdysozoa</taxon>
        <taxon>Nematoda</taxon>
        <taxon>Enoplea</taxon>
        <taxon>Dorylaimia</taxon>
        <taxon>Mermithida</taxon>
        <taxon>Mermithoidea</taxon>
        <taxon>Mermithidae</taxon>
        <taxon>Romanomermis</taxon>
    </lineage>
</organism>
<evidence type="ECO:0000313" key="2">
    <source>
        <dbReference type="Proteomes" id="UP000887565"/>
    </source>
</evidence>
<sequence length="79" mass="9425">MLFYKEKNFADRWYHPNVDENSHQKLTIETIHQTSVTGYNGSEIFHLECPFETAGAKTTERTQQRGEQRHRKSVENEWI</sequence>
<accession>A0A915KED3</accession>
<reference evidence="3" key="1">
    <citation type="submission" date="2022-11" db="UniProtKB">
        <authorList>
            <consortium name="WormBaseParasite"/>
        </authorList>
    </citation>
    <scope>IDENTIFICATION</scope>
</reference>
<keyword evidence="2" id="KW-1185">Reference proteome</keyword>
<feature type="compositionally biased region" description="Basic and acidic residues" evidence="1">
    <location>
        <begin position="58"/>
        <end position="67"/>
    </location>
</feature>
<dbReference type="WBParaSite" id="nRc.2.0.1.t36299-RA">
    <property type="protein sequence ID" value="nRc.2.0.1.t36299-RA"/>
    <property type="gene ID" value="nRc.2.0.1.g36299"/>
</dbReference>
<evidence type="ECO:0000313" key="3">
    <source>
        <dbReference type="WBParaSite" id="nRc.2.0.1.t36299-RA"/>
    </source>
</evidence>